<dbReference type="EMBL" id="GGEC01089445">
    <property type="protein sequence ID" value="MBX69929.1"/>
    <property type="molecule type" value="Transcribed_RNA"/>
</dbReference>
<reference evidence="1" key="1">
    <citation type="submission" date="2018-02" db="EMBL/GenBank/DDBJ databases">
        <title>Rhizophora mucronata_Transcriptome.</title>
        <authorList>
            <person name="Meera S.P."/>
            <person name="Sreeshan A."/>
            <person name="Augustine A."/>
        </authorList>
    </citation>
    <scope>NUCLEOTIDE SEQUENCE</scope>
    <source>
        <tissue evidence="1">Leaf</tissue>
    </source>
</reference>
<sequence length="25" mass="2953">MILHGLIKLHIPKTIRASPYNLFYL</sequence>
<organism evidence="1">
    <name type="scientific">Rhizophora mucronata</name>
    <name type="common">Asiatic mangrove</name>
    <dbReference type="NCBI Taxonomy" id="61149"/>
    <lineage>
        <taxon>Eukaryota</taxon>
        <taxon>Viridiplantae</taxon>
        <taxon>Streptophyta</taxon>
        <taxon>Embryophyta</taxon>
        <taxon>Tracheophyta</taxon>
        <taxon>Spermatophyta</taxon>
        <taxon>Magnoliopsida</taxon>
        <taxon>eudicotyledons</taxon>
        <taxon>Gunneridae</taxon>
        <taxon>Pentapetalae</taxon>
        <taxon>rosids</taxon>
        <taxon>fabids</taxon>
        <taxon>Malpighiales</taxon>
        <taxon>Rhizophoraceae</taxon>
        <taxon>Rhizophora</taxon>
    </lineage>
</organism>
<proteinExistence type="predicted"/>
<dbReference type="AlphaFoldDB" id="A0A2P2QSD8"/>
<evidence type="ECO:0000313" key="1">
    <source>
        <dbReference type="EMBL" id="MBX69929.1"/>
    </source>
</evidence>
<protein>
    <submittedName>
        <fullName evidence="1">Uncharacterized protein</fullName>
    </submittedName>
</protein>
<accession>A0A2P2QSD8</accession>
<name>A0A2P2QSD8_RHIMU</name>